<evidence type="ECO:0008006" key="3">
    <source>
        <dbReference type="Google" id="ProtNLM"/>
    </source>
</evidence>
<gene>
    <name evidence="1" type="ORF">DN53_10610</name>
</gene>
<reference evidence="1 2" key="1">
    <citation type="submission" date="2014-04" db="EMBL/GenBank/DDBJ databases">
        <title>Whole genome of Muricauda olearia.</title>
        <authorList>
            <person name="Zhang X.-H."/>
            <person name="Tang K."/>
        </authorList>
    </citation>
    <scope>NUCLEOTIDE SEQUENCE [LARGE SCALE GENOMIC DNA]</scope>
    <source>
        <strain evidence="1 2">Th120</strain>
    </source>
</reference>
<evidence type="ECO:0000313" key="2">
    <source>
        <dbReference type="Proteomes" id="UP000290261"/>
    </source>
</evidence>
<dbReference type="EMBL" id="JJMP01000003">
    <property type="protein sequence ID" value="RYC52324.1"/>
    <property type="molecule type" value="Genomic_DNA"/>
</dbReference>
<dbReference type="AlphaFoldDB" id="A0A444VND3"/>
<name>A0A444VND3_9FLAO</name>
<dbReference type="RefSeq" id="WP_129653850.1">
    <property type="nucleotide sequence ID" value="NZ_ML142908.1"/>
</dbReference>
<sequence length="221" mass="25864">MTRYLLILMMMVFGDAVSSQTFEGSITYKIMALNPEPTMIPDSIWQQGVKSQFGDRGYMLQKYHYKHANYISEIDAGEETGFQSYDPKKGLLYSWQKDSDTAIMVNTKKETDTLIEIYDAEQTDTIMGIPCKSIVVKSNMGEMTLWYNPDYFKMDPSYYKKHRYGHWDRILAKIGCLPLKMEQKKFMSHIVQIMVDHKEIAVDKERFEIPKFREIIESPTN</sequence>
<evidence type="ECO:0000313" key="1">
    <source>
        <dbReference type="EMBL" id="RYC52324.1"/>
    </source>
</evidence>
<dbReference type="Proteomes" id="UP000290261">
    <property type="component" value="Unassembled WGS sequence"/>
</dbReference>
<comment type="caution">
    <text evidence="1">The sequence shown here is derived from an EMBL/GenBank/DDBJ whole genome shotgun (WGS) entry which is preliminary data.</text>
</comment>
<proteinExistence type="predicted"/>
<accession>A0A444VND3</accession>
<keyword evidence="2" id="KW-1185">Reference proteome</keyword>
<protein>
    <recommendedName>
        <fullName evidence="3">DUF4412 domain-containing protein</fullName>
    </recommendedName>
</protein>
<organism evidence="1 2">
    <name type="scientific">Flagellimonas olearia</name>
    <dbReference type="NCBI Taxonomy" id="552546"/>
    <lineage>
        <taxon>Bacteria</taxon>
        <taxon>Pseudomonadati</taxon>
        <taxon>Bacteroidota</taxon>
        <taxon>Flavobacteriia</taxon>
        <taxon>Flavobacteriales</taxon>
        <taxon>Flavobacteriaceae</taxon>
        <taxon>Flagellimonas</taxon>
    </lineage>
</organism>